<organism evidence="2 3">
    <name type="scientific">Dactylonectria estremocensis</name>
    <dbReference type="NCBI Taxonomy" id="1079267"/>
    <lineage>
        <taxon>Eukaryota</taxon>
        <taxon>Fungi</taxon>
        <taxon>Dikarya</taxon>
        <taxon>Ascomycota</taxon>
        <taxon>Pezizomycotina</taxon>
        <taxon>Sordariomycetes</taxon>
        <taxon>Hypocreomycetidae</taxon>
        <taxon>Hypocreales</taxon>
        <taxon>Nectriaceae</taxon>
        <taxon>Dactylonectria</taxon>
    </lineage>
</organism>
<dbReference type="EMBL" id="JAGMUU010000016">
    <property type="protein sequence ID" value="KAH7136700.1"/>
    <property type="molecule type" value="Genomic_DNA"/>
</dbReference>
<name>A0A9P9IZK0_9HYPO</name>
<dbReference type="AlphaFoldDB" id="A0A9P9IZK0"/>
<keyword evidence="3" id="KW-1185">Reference proteome</keyword>
<gene>
    <name evidence="2" type="ORF">B0J13DRAFT_528210</name>
</gene>
<proteinExistence type="predicted"/>
<reference evidence="2" key="1">
    <citation type="journal article" date="2021" name="Nat. Commun.">
        <title>Genetic determinants of endophytism in the Arabidopsis root mycobiome.</title>
        <authorList>
            <person name="Mesny F."/>
            <person name="Miyauchi S."/>
            <person name="Thiergart T."/>
            <person name="Pickel B."/>
            <person name="Atanasova L."/>
            <person name="Karlsson M."/>
            <person name="Huettel B."/>
            <person name="Barry K.W."/>
            <person name="Haridas S."/>
            <person name="Chen C."/>
            <person name="Bauer D."/>
            <person name="Andreopoulos W."/>
            <person name="Pangilinan J."/>
            <person name="LaButti K."/>
            <person name="Riley R."/>
            <person name="Lipzen A."/>
            <person name="Clum A."/>
            <person name="Drula E."/>
            <person name="Henrissat B."/>
            <person name="Kohler A."/>
            <person name="Grigoriev I.V."/>
            <person name="Martin F.M."/>
            <person name="Hacquard S."/>
        </authorList>
    </citation>
    <scope>NUCLEOTIDE SEQUENCE</scope>
    <source>
        <strain evidence="2">MPI-CAGE-AT-0021</strain>
    </source>
</reference>
<evidence type="ECO:0000313" key="3">
    <source>
        <dbReference type="Proteomes" id="UP000717696"/>
    </source>
</evidence>
<comment type="caution">
    <text evidence="2">The sequence shown here is derived from an EMBL/GenBank/DDBJ whole genome shotgun (WGS) entry which is preliminary data.</text>
</comment>
<accession>A0A9P9IZK0</accession>
<protein>
    <submittedName>
        <fullName evidence="2">Uncharacterized protein</fullName>
    </submittedName>
</protein>
<feature type="region of interest" description="Disordered" evidence="1">
    <location>
        <begin position="117"/>
        <end position="140"/>
    </location>
</feature>
<evidence type="ECO:0000313" key="2">
    <source>
        <dbReference type="EMBL" id="KAH7136700.1"/>
    </source>
</evidence>
<evidence type="ECO:0000256" key="1">
    <source>
        <dbReference type="SAM" id="MobiDB-lite"/>
    </source>
</evidence>
<dbReference type="Proteomes" id="UP000717696">
    <property type="component" value="Unassembled WGS sequence"/>
</dbReference>
<sequence>MADHVLRRDPTVAPNASSFPIGAWWAWASVMIGKGSHVFEKAARGLDKKLNSCTHAGVRRGWSYSSIHRVRSSPLWSIWTLGQIRSVVVNPKLSDLTETCKPVVPVPLTICENGRIATDARTGDGPQDGPKRHNGNNGGPFAAFSPCLTHSLSASRSDWSEWRRDATEITLDPEFPFFKGGLKGGGEETRGLGLFEAGGQDRGTGGIRKDLSHALTLNAGRHLSSMMNLTGLLLVVLLRVAVPWPGGGRRGDIPWAGKRRAPFLPGTDSGHGLREGHLFRISMRLSWGWAMMVPSERGPGFGSCKGKRPRVTRQDKLVFLWAQEVDPFGLGSGHRDEGEGVYDETRLDRDKVISSFWQAGVSEGREMVSAFTGGSMMSAWLFFRRSDMAVAEKLEKRADGMGTIIERGSRNGEAIGQARRDMSKGTTVPARLVIYARVREAILKATVAADSRGEALICAGC</sequence>